<keyword evidence="2" id="KW-0808">Transferase</keyword>
<evidence type="ECO:0000256" key="4">
    <source>
        <dbReference type="ARBA" id="ARBA00022777"/>
    </source>
</evidence>
<keyword evidence="8" id="KW-1185">Reference proteome</keyword>
<keyword evidence="1" id="KW-0723">Serine/threonine-protein kinase</keyword>
<dbReference type="OrthoDB" id="5987862at2759"/>
<keyword evidence="4" id="KW-0418">Kinase</keyword>
<dbReference type="Gene3D" id="3.20.200.10">
    <property type="entry name" value="MHCK/EF2 kinase"/>
    <property type="match status" value="1"/>
</dbReference>
<dbReference type="Pfam" id="PF02816">
    <property type="entry name" value="Alpha_kinase"/>
    <property type="match status" value="1"/>
</dbReference>
<evidence type="ECO:0000256" key="6">
    <source>
        <dbReference type="SAM" id="MobiDB-lite"/>
    </source>
</evidence>
<dbReference type="GO" id="GO:0031037">
    <property type="term" value="P:myosin II filament disassembly"/>
    <property type="evidence" value="ECO:0007669"/>
    <property type="project" value="TreeGrafter"/>
</dbReference>
<feature type="region of interest" description="Disordered" evidence="6">
    <location>
        <begin position="37"/>
        <end position="79"/>
    </location>
</feature>
<dbReference type="AlphaFoldDB" id="A0A6S7KFE9"/>
<dbReference type="GO" id="GO:0005524">
    <property type="term" value="F:ATP binding"/>
    <property type="evidence" value="ECO:0007669"/>
    <property type="project" value="UniProtKB-KW"/>
</dbReference>
<evidence type="ECO:0000256" key="2">
    <source>
        <dbReference type="ARBA" id="ARBA00022679"/>
    </source>
</evidence>
<reference evidence="7" key="1">
    <citation type="submission" date="2020-04" db="EMBL/GenBank/DDBJ databases">
        <authorList>
            <person name="Alioto T."/>
            <person name="Alioto T."/>
            <person name="Gomez Garrido J."/>
        </authorList>
    </citation>
    <scope>NUCLEOTIDE SEQUENCE</scope>
    <source>
        <strain evidence="7">A484AB</strain>
    </source>
</reference>
<evidence type="ECO:0000313" key="8">
    <source>
        <dbReference type="Proteomes" id="UP001152795"/>
    </source>
</evidence>
<dbReference type="InterPro" id="IPR004166">
    <property type="entry name" value="a-kinase_dom"/>
</dbReference>
<evidence type="ECO:0000313" key="7">
    <source>
        <dbReference type="EMBL" id="CAB4026933.1"/>
    </source>
</evidence>
<dbReference type="CDD" id="cd04515">
    <property type="entry name" value="Alpha_kinase"/>
    <property type="match status" value="1"/>
</dbReference>
<dbReference type="PANTHER" id="PTHR45992:SF2">
    <property type="entry name" value="EUKARYOTIC ELONGATION FACTOR 2 KINASE"/>
    <property type="match status" value="1"/>
</dbReference>
<accession>A0A6S7KFE9</accession>
<keyword evidence="5" id="KW-0067">ATP-binding</keyword>
<dbReference type="EMBL" id="CACRXK020014499">
    <property type="protein sequence ID" value="CAB4026933.1"/>
    <property type="molecule type" value="Genomic_DNA"/>
</dbReference>
<name>A0A6S7KFE9_PARCT</name>
<proteinExistence type="predicted"/>
<keyword evidence="7" id="KW-0675">Receptor</keyword>
<dbReference type="InterPro" id="IPR051852">
    <property type="entry name" value="Alpha-type_PK"/>
</dbReference>
<organism evidence="7 8">
    <name type="scientific">Paramuricea clavata</name>
    <name type="common">Red gorgonian</name>
    <name type="synonym">Violescent sea-whip</name>
    <dbReference type="NCBI Taxonomy" id="317549"/>
    <lineage>
        <taxon>Eukaryota</taxon>
        <taxon>Metazoa</taxon>
        <taxon>Cnidaria</taxon>
        <taxon>Anthozoa</taxon>
        <taxon>Octocorallia</taxon>
        <taxon>Malacalcyonacea</taxon>
        <taxon>Plexauridae</taxon>
        <taxon>Paramuricea</taxon>
    </lineage>
</organism>
<dbReference type="SMART" id="SM00811">
    <property type="entry name" value="Alpha_kinase"/>
    <property type="match status" value="1"/>
</dbReference>
<dbReference type="PANTHER" id="PTHR45992">
    <property type="entry name" value="EUKARYOTIC ELONGATION FACTOR 2 KINASE-RELATED"/>
    <property type="match status" value="1"/>
</dbReference>
<dbReference type="GO" id="GO:0004674">
    <property type="term" value="F:protein serine/threonine kinase activity"/>
    <property type="evidence" value="ECO:0007669"/>
    <property type="project" value="UniProtKB-KW"/>
</dbReference>
<evidence type="ECO:0000256" key="1">
    <source>
        <dbReference type="ARBA" id="ARBA00022527"/>
    </source>
</evidence>
<comment type="caution">
    <text evidence="7">The sequence shown here is derived from an EMBL/GenBank/DDBJ whole genome shotgun (WGS) entry which is preliminary data.</text>
</comment>
<keyword evidence="3" id="KW-0547">Nucleotide-binding</keyword>
<protein>
    <submittedName>
        <fullName evidence="7">Transient receptor potential cation channel subfamily M member 6-like</fullName>
    </submittedName>
</protein>
<dbReference type="Proteomes" id="UP001152795">
    <property type="component" value="Unassembled WGS sequence"/>
</dbReference>
<evidence type="ECO:0000256" key="5">
    <source>
        <dbReference type="ARBA" id="ARBA00022840"/>
    </source>
</evidence>
<gene>
    <name evidence="7" type="ORF">PACLA_8A032796</name>
</gene>
<dbReference type="PROSITE" id="PS51158">
    <property type="entry name" value="ALPHA_KINASE"/>
    <property type="match status" value="1"/>
</dbReference>
<feature type="compositionally biased region" description="Low complexity" evidence="6">
    <location>
        <begin position="61"/>
        <end position="79"/>
    </location>
</feature>
<dbReference type="InterPro" id="IPR011009">
    <property type="entry name" value="Kinase-like_dom_sf"/>
</dbReference>
<dbReference type="Gene3D" id="3.30.200.20">
    <property type="entry name" value="Phosphorylase Kinase, domain 1"/>
    <property type="match status" value="1"/>
</dbReference>
<evidence type="ECO:0000256" key="3">
    <source>
        <dbReference type="ARBA" id="ARBA00022741"/>
    </source>
</evidence>
<dbReference type="SUPFAM" id="SSF56112">
    <property type="entry name" value="Protein kinase-like (PK-like)"/>
    <property type="match status" value="1"/>
</dbReference>
<sequence>MVCDILAGERGPSCKNMNQIPDIKVFYLRFVKPEAPNEIDEETDDHESTQPPKRAKRRAMSFPSPKKSSSKHNNSSKYPKSLSVKDMLHLGKALPKKESTIISIFQFNFKHMRWSSVPIKAEFMIEELPFATGGFREALKATSITAGFEETTWVVKKYPTTAVDVIRETNETEQTHAQKSVQMHYLAKNFASQLNEKIVKDGITDFGETFSYKKVFMGKTDDGEYVTIEEYIDGDFVKYINNDGDICEDGDICDKAQAFAHFTYEKSEGKLIVLDIQGAGYNLYDPEIASLHLLGDEGNYMFCTGNLSETAITSFFGIHECNKFCRLLCLKLRPKKTNAQ</sequence>
<dbReference type="GO" id="GO:1903013">
    <property type="term" value="P:response to differentiation-inducing factor 1"/>
    <property type="evidence" value="ECO:0007669"/>
    <property type="project" value="TreeGrafter"/>
</dbReference>